<reference evidence="1 2" key="1">
    <citation type="journal article" date="2021" name="Nat. Plants">
        <title>The Taxus genome provides insights into paclitaxel biosynthesis.</title>
        <authorList>
            <person name="Xiong X."/>
            <person name="Gou J."/>
            <person name="Liao Q."/>
            <person name="Li Y."/>
            <person name="Zhou Q."/>
            <person name="Bi G."/>
            <person name="Li C."/>
            <person name="Du R."/>
            <person name="Wang X."/>
            <person name="Sun T."/>
            <person name="Guo L."/>
            <person name="Liang H."/>
            <person name="Lu P."/>
            <person name="Wu Y."/>
            <person name="Zhang Z."/>
            <person name="Ro D.K."/>
            <person name="Shang Y."/>
            <person name="Huang S."/>
            <person name="Yan J."/>
        </authorList>
    </citation>
    <scope>NUCLEOTIDE SEQUENCE [LARGE SCALE GENOMIC DNA]</scope>
    <source>
        <strain evidence="1">Ta-2019</strain>
    </source>
</reference>
<comment type="caution">
    <text evidence="1">The sequence shown here is derived from an EMBL/GenBank/DDBJ whole genome shotgun (WGS) entry which is preliminary data.</text>
</comment>
<protein>
    <submittedName>
        <fullName evidence="1">Uncharacterized protein</fullName>
    </submittedName>
</protein>
<name>A0AA38LK46_TAXCH</name>
<accession>A0AA38LK46</accession>
<organism evidence="1 2">
    <name type="scientific">Taxus chinensis</name>
    <name type="common">Chinese yew</name>
    <name type="synonym">Taxus wallichiana var. chinensis</name>
    <dbReference type="NCBI Taxonomy" id="29808"/>
    <lineage>
        <taxon>Eukaryota</taxon>
        <taxon>Viridiplantae</taxon>
        <taxon>Streptophyta</taxon>
        <taxon>Embryophyta</taxon>
        <taxon>Tracheophyta</taxon>
        <taxon>Spermatophyta</taxon>
        <taxon>Pinopsida</taxon>
        <taxon>Pinidae</taxon>
        <taxon>Conifers II</taxon>
        <taxon>Cupressales</taxon>
        <taxon>Taxaceae</taxon>
        <taxon>Taxus</taxon>
    </lineage>
</organism>
<evidence type="ECO:0000313" key="2">
    <source>
        <dbReference type="Proteomes" id="UP000824469"/>
    </source>
</evidence>
<dbReference type="AlphaFoldDB" id="A0AA38LK46"/>
<keyword evidence="2" id="KW-1185">Reference proteome</keyword>
<dbReference type="Proteomes" id="UP000824469">
    <property type="component" value="Unassembled WGS sequence"/>
</dbReference>
<dbReference type="EMBL" id="JAHRHJ020000003">
    <property type="protein sequence ID" value="KAH9323977.1"/>
    <property type="molecule type" value="Genomic_DNA"/>
</dbReference>
<proteinExistence type="predicted"/>
<gene>
    <name evidence="1" type="ORF">KI387_043918</name>
</gene>
<sequence length="119" mass="14059">MVIDNLPSYFDSSSDVEMFHKEMEEVKESNSLLDAIMDDKMEEAHSLFKYEDNKQLKHNLYSLEEQNHHHGENIAFHLSPEREDSIMDGQDVAENYSHTTAPTQFYAFYQEEDDMDFEL</sequence>
<evidence type="ECO:0000313" key="1">
    <source>
        <dbReference type="EMBL" id="KAH9323977.1"/>
    </source>
</evidence>